<reference evidence="1 2" key="1">
    <citation type="submission" date="2015-04" db="EMBL/GenBank/DDBJ databases">
        <title>Complete genome sequence of Schizopora paradoxa KUC8140, a cosmopolitan wood degrader in East Asia.</title>
        <authorList>
            <consortium name="DOE Joint Genome Institute"/>
            <person name="Min B."/>
            <person name="Park H."/>
            <person name="Jang Y."/>
            <person name="Kim J.-J."/>
            <person name="Kim K.H."/>
            <person name="Pangilinan J."/>
            <person name="Lipzen A."/>
            <person name="Riley R."/>
            <person name="Grigoriev I.V."/>
            <person name="Spatafora J.W."/>
            <person name="Choi I.-G."/>
        </authorList>
    </citation>
    <scope>NUCLEOTIDE SEQUENCE [LARGE SCALE GENOMIC DNA]</scope>
    <source>
        <strain evidence="1 2">KUC8140</strain>
    </source>
</reference>
<evidence type="ECO:0000313" key="2">
    <source>
        <dbReference type="Proteomes" id="UP000053477"/>
    </source>
</evidence>
<proteinExistence type="predicted"/>
<dbReference type="InParanoid" id="A0A0H2RC06"/>
<sequence>MYLAWANEELSKLVADFRSIFILTGRDGRRKRILAGVSVRAAVPRQRRSGSSISPPSLQFIFEVPAASVSVVNTELAAHLEFGEVCVDFEYGRHSVSDRPFHCTVGQHAHLPAWGWDIDRRLVDLTFPEERGSRPQSSFLEVEPELFTAALDARRKTLLRILKRSTSTFNQLLKNLRELYDRMFVEEKLLRKTAMHACLHRAFSQENIVALSSASFSLHARPRLWTEVGMTIHTRTSNRFGGVLSSELVSNCEVAGVRRVRVRRERVLAACQVWTGIFVVILRDERSEWMTKRGSSHRRRRYPSLW</sequence>
<evidence type="ECO:0000313" key="1">
    <source>
        <dbReference type="EMBL" id="KLO09349.1"/>
    </source>
</evidence>
<accession>A0A0H2RC06</accession>
<name>A0A0H2RC06_9AGAM</name>
<dbReference type="EMBL" id="KQ086058">
    <property type="protein sequence ID" value="KLO09349.1"/>
    <property type="molecule type" value="Genomic_DNA"/>
</dbReference>
<keyword evidence="2" id="KW-1185">Reference proteome</keyword>
<organism evidence="1 2">
    <name type="scientific">Schizopora paradoxa</name>
    <dbReference type="NCBI Taxonomy" id="27342"/>
    <lineage>
        <taxon>Eukaryota</taxon>
        <taxon>Fungi</taxon>
        <taxon>Dikarya</taxon>
        <taxon>Basidiomycota</taxon>
        <taxon>Agaricomycotina</taxon>
        <taxon>Agaricomycetes</taxon>
        <taxon>Hymenochaetales</taxon>
        <taxon>Schizoporaceae</taxon>
        <taxon>Schizopora</taxon>
    </lineage>
</organism>
<protein>
    <submittedName>
        <fullName evidence="1">Uncharacterized protein</fullName>
    </submittedName>
</protein>
<dbReference type="AlphaFoldDB" id="A0A0H2RC06"/>
<gene>
    <name evidence="1" type="ORF">SCHPADRAFT_893160</name>
</gene>
<dbReference type="Proteomes" id="UP000053477">
    <property type="component" value="Unassembled WGS sequence"/>
</dbReference>